<accession>A0ABS2MEQ3</accession>
<organism evidence="2 3">
    <name type="scientific">Nocardioides salarius</name>
    <dbReference type="NCBI Taxonomy" id="374513"/>
    <lineage>
        <taxon>Bacteria</taxon>
        <taxon>Bacillati</taxon>
        <taxon>Actinomycetota</taxon>
        <taxon>Actinomycetes</taxon>
        <taxon>Propionibacteriales</taxon>
        <taxon>Nocardioidaceae</taxon>
        <taxon>Nocardioides</taxon>
    </lineage>
</organism>
<evidence type="ECO:0000256" key="1">
    <source>
        <dbReference type="SAM" id="MobiDB-lite"/>
    </source>
</evidence>
<evidence type="ECO:0000313" key="3">
    <source>
        <dbReference type="Proteomes" id="UP000732378"/>
    </source>
</evidence>
<dbReference type="Proteomes" id="UP000732378">
    <property type="component" value="Unassembled WGS sequence"/>
</dbReference>
<reference evidence="2 3" key="1">
    <citation type="submission" date="2021-01" db="EMBL/GenBank/DDBJ databases">
        <title>Sequencing the genomes of 1000 actinobacteria strains.</title>
        <authorList>
            <person name="Klenk H.-P."/>
        </authorList>
    </citation>
    <scope>NUCLEOTIDE SEQUENCE [LARGE SCALE GENOMIC DNA]</scope>
    <source>
        <strain evidence="2 3">DSM 18239</strain>
    </source>
</reference>
<gene>
    <name evidence="2" type="ORF">JOE61_003426</name>
</gene>
<name>A0ABS2MEQ3_9ACTN</name>
<evidence type="ECO:0000313" key="2">
    <source>
        <dbReference type="EMBL" id="MBM7509612.1"/>
    </source>
</evidence>
<proteinExistence type="predicted"/>
<comment type="caution">
    <text evidence="2">The sequence shown here is derived from an EMBL/GenBank/DDBJ whole genome shotgun (WGS) entry which is preliminary data.</text>
</comment>
<dbReference type="EMBL" id="JAFBBZ010000001">
    <property type="protein sequence ID" value="MBM7509612.1"/>
    <property type="molecule type" value="Genomic_DNA"/>
</dbReference>
<protein>
    <submittedName>
        <fullName evidence="2">Uncharacterized protein</fullName>
    </submittedName>
</protein>
<feature type="region of interest" description="Disordered" evidence="1">
    <location>
        <begin position="1"/>
        <end position="29"/>
    </location>
</feature>
<keyword evidence="3" id="KW-1185">Reference proteome</keyword>
<sequence>MVASPSSDGRRRWADPGSCSVPPGGGRLPSSVQRLCEAAARIRCTSCEDPRAGCRHPGVSMTAWPSCGRFFIEPSPVPRQALHRTTVIWQAQDIPHPGTAHRHPRTSAGVVHAGWEESCHDG</sequence>